<organism evidence="12 13">
    <name type="scientific">Coturnix japonica</name>
    <name type="common">Japanese quail</name>
    <name type="synonym">Coturnix coturnix japonica</name>
    <dbReference type="NCBI Taxonomy" id="93934"/>
    <lineage>
        <taxon>Eukaryota</taxon>
        <taxon>Metazoa</taxon>
        <taxon>Chordata</taxon>
        <taxon>Craniata</taxon>
        <taxon>Vertebrata</taxon>
        <taxon>Euteleostomi</taxon>
        <taxon>Archelosauria</taxon>
        <taxon>Archosauria</taxon>
        <taxon>Dinosauria</taxon>
        <taxon>Saurischia</taxon>
        <taxon>Theropoda</taxon>
        <taxon>Coelurosauria</taxon>
        <taxon>Aves</taxon>
        <taxon>Neognathae</taxon>
        <taxon>Galloanserae</taxon>
        <taxon>Galliformes</taxon>
        <taxon>Phasianidae</taxon>
        <taxon>Perdicinae</taxon>
        <taxon>Coturnix</taxon>
    </lineage>
</organism>
<dbReference type="PANTHER" id="PTHR21014">
    <property type="entry name" value="PHOSPHATIDYLINOSITOL-4,5-BISPHOSPHATE 4-PHOSPHATASE"/>
    <property type="match status" value="1"/>
</dbReference>
<keyword evidence="8 11" id="KW-1133">Transmembrane helix</keyword>
<dbReference type="Pfam" id="PF09788">
    <property type="entry name" value="Tmemb_55A"/>
    <property type="match status" value="1"/>
</dbReference>
<keyword evidence="10 11" id="KW-0458">Lysosome</keyword>
<keyword evidence="9 11" id="KW-0472">Membrane</keyword>
<name>A0A8C2Y5B0_COTJA</name>
<dbReference type="GO" id="GO:0046856">
    <property type="term" value="P:phosphatidylinositol dephosphorylation"/>
    <property type="evidence" value="ECO:0007669"/>
    <property type="project" value="Ensembl"/>
</dbReference>
<reference evidence="12" key="2">
    <citation type="submission" date="2025-09" db="UniProtKB">
        <authorList>
            <consortium name="Ensembl"/>
        </authorList>
    </citation>
    <scope>IDENTIFICATION</scope>
</reference>
<evidence type="ECO:0000256" key="4">
    <source>
        <dbReference type="ARBA" id="ARBA00012936"/>
    </source>
</evidence>
<dbReference type="GO" id="GO:0031902">
    <property type="term" value="C:late endosome membrane"/>
    <property type="evidence" value="ECO:0007669"/>
    <property type="project" value="UniProtKB-SubCell"/>
</dbReference>
<evidence type="ECO:0000256" key="9">
    <source>
        <dbReference type="ARBA" id="ARBA00023136"/>
    </source>
</evidence>
<evidence type="ECO:0000256" key="8">
    <source>
        <dbReference type="ARBA" id="ARBA00022989"/>
    </source>
</evidence>
<feature type="transmembrane region" description="Helical" evidence="11">
    <location>
        <begin position="20"/>
        <end position="41"/>
    </location>
</feature>
<comment type="caution">
    <text evidence="11">Lacks conserved residue(s) required for the propagation of feature annotation.</text>
</comment>
<keyword evidence="7 11" id="KW-0378">Hydrolase</keyword>
<dbReference type="PANTHER" id="PTHR21014:SF2">
    <property type="entry name" value="TYPE 1 PHOSPHATIDYLINOSITOL 4,5-BISPHOSPHATE 4-PHOSPHATASE"/>
    <property type="match status" value="1"/>
</dbReference>
<proteinExistence type="predicted"/>
<reference evidence="12" key="1">
    <citation type="submission" date="2025-08" db="UniProtKB">
        <authorList>
            <consortium name="Ensembl"/>
        </authorList>
    </citation>
    <scope>IDENTIFICATION</scope>
</reference>
<feature type="transmembrane region" description="Helical" evidence="11">
    <location>
        <begin position="222"/>
        <end position="246"/>
    </location>
</feature>
<keyword evidence="6 11" id="KW-0967">Endosome</keyword>
<evidence type="ECO:0000256" key="10">
    <source>
        <dbReference type="ARBA" id="ARBA00023228"/>
    </source>
</evidence>
<feature type="transmembrane region" description="Helical" evidence="11">
    <location>
        <begin position="252"/>
        <end position="273"/>
    </location>
</feature>
<dbReference type="GeneTree" id="ENSGT00390000003680"/>
<evidence type="ECO:0000256" key="3">
    <source>
        <dbReference type="ARBA" id="ARBA00004155"/>
    </source>
</evidence>
<evidence type="ECO:0000256" key="2">
    <source>
        <dbReference type="ARBA" id="ARBA00004107"/>
    </source>
</evidence>
<gene>
    <name evidence="12" type="primary">PIP4P1</name>
</gene>
<sequence length="287" mass="30488">MGLYGGIWGYYGSLWVPMCLYVSLCVSMCLYGSLWVSMGLYGSLWVSMGPYGSLWVSMGPYGSLWVPMGPSSPEAPPPYSPLVSPEGGAGPAAVTCRVCGSAIGVEGKGAQHVVRCGACGEATPIRPAPSGKQYVRCPCNCLLVCRSSARRVACPRPYCKRVITLAPLQSAPSPEPPAGIRVSCGHCSAAFLWTEFTDRTLARCPHCRKVSSIGSRYRRRRCLCCFVMGLLMAASATGLAVGTWAAARRWGALHACWAVLVAGAGACLLRAGYWGCVRVSHPIPQRA</sequence>
<dbReference type="GO" id="GO:0030670">
    <property type="term" value="C:phagocytic vesicle membrane"/>
    <property type="evidence" value="ECO:0007669"/>
    <property type="project" value="Ensembl"/>
</dbReference>
<dbReference type="GO" id="GO:0032418">
    <property type="term" value="P:lysosome localization"/>
    <property type="evidence" value="ECO:0007669"/>
    <property type="project" value="Ensembl"/>
</dbReference>
<evidence type="ECO:0000256" key="6">
    <source>
        <dbReference type="ARBA" id="ARBA00022753"/>
    </source>
</evidence>
<comment type="subcellular location">
    <subcellularLocation>
        <location evidence="2 11">Late endosome membrane</location>
        <topology evidence="2 11">Multi-pass membrane protein</topology>
    </subcellularLocation>
    <subcellularLocation>
        <location evidence="3 11">Lysosome membrane</location>
        <topology evidence="3 11">Multi-pass membrane protein</topology>
    </subcellularLocation>
</comment>
<dbReference type="GO" id="GO:0008203">
    <property type="term" value="P:cholesterol metabolic process"/>
    <property type="evidence" value="ECO:0007669"/>
    <property type="project" value="Ensembl"/>
</dbReference>
<comment type="catalytic activity">
    <reaction evidence="1 11">
        <text>a 1,2-diacyl-sn-glycero-3-phospho-(1D-myo-inositol-4,5-bisphosphate) + H2O = a 1,2-diacyl-sn-glycero-3-phospho-(1D-myo-inositol-5-phosphate) + phosphate</text>
        <dbReference type="Rhea" id="RHEA:25674"/>
        <dbReference type="ChEBI" id="CHEBI:15377"/>
        <dbReference type="ChEBI" id="CHEBI:43474"/>
        <dbReference type="ChEBI" id="CHEBI:57795"/>
        <dbReference type="ChEBI" id="CHEBI:58456"/>
        <dbReference type="EC" id="3.1.3.78"/>
    </reaction>
</comment>
<evidence type="ECO:0000256" key="7">
    <source>
        <dbReference type="ARBA" id="ARBA00022801"/>
    </source>
</evidence>
<protein>
    <recommendedName>
        <fullName evidence="4 11">Phosphatidylinositol-4,5-bisphosphate 4-phosphatase</fullName>
        <ecNumber evidence="4 11">3.1.3.78</ecNumber>
    </recommendedName>
</protein>
<dbReference type="GO" id="GO:0034597">
    <property type="term" value="F:phosphatidylinositol-4,5-bisphosphate 4-phosphatase activity"/>
    <property type="evidence" value="ECO:0007669"/>
    <property type="project" value="UniProtKB-EC"/>
</dbReference>
<dbReference type="GO" id="GO:0005886">
    <property type="term" value="C:plasma membrane"/>
    <property type="evidence" value="ECO:0007669"/>
    <property type="project" value="Ensembl"/>
</dbReference>
<evidence type="ECO:0000256" key="11">
    <source>
        <dbReference type="RuleBase" id="RU365008"/>
    </source>
</evidence>
<accession>A0A8C2Y5B0</accession>
<evidence type="ECO:0000256" key="1">
    <source>
        <dbReference type="ARBA" id="ARBA00001261"/>
    </source>
</evidence>
<evidence type="ECO:0000313" key="12">
    <source>
        <dbReference type="Ensembl" id="ENSCJPP00005001584.1"/>
    </source>
</evidence>
<keyword evidence="5 11" id="KW-0812">Transmembrane</keyword>
<dbReference type="GO" id="GO:1904263">
    <property type="term" value="P:positive regulation of TORC1 signaling"/>
    <property type="evidence" value="ECO:0007669"/>
    <property type="project" value="Ensembl"/>
</dbReference>
<dbReference type="Proteomes" id="UP000694412">
    <property type="component" value="Unassembled WGS sequence"/>
</dbReference>
<dbReference type="GO" id="GO:0006991">
    <property type="term" value="P:response to sterol depletion"/>
    <property type="evidence" value="ECO:0007669"/>
    <property type="project" value="Ensembl"/>
</dbReference>
<dbReference type="GO" id="GO:0005765">
    <property type="term" value="C:lysosomal membrane"/>
    <property type="evidence" value="ECO:0007669"/>
    <property type="project" value="UniProtKB-SubCell"/>
</dbReference>
<dbReference type="InterPro" id="IPR019178">
    <property type="entry name" value="PtdIns-P2-Ptase"/>
</dbReference>
<dbReference type="AlphaFoldDB" id="A0A8C2Y5B0"/>
<keyword evidence="13" id="KW-1185">Reference proteome</keyword>
<comment type="function">
    <text evidence="11">Catalyzes the hydrolysis of phosphatidylinositol-4,5-bisphosphate (PtdIns-4,5-P2) to phosphatidylinositol-4-phosphate (PtdIns-4-P).</text>
</comment>
<evidence type="ECO:0000313" key="13">
    <source>
        <dbReference type="Proteomes" id="UP000694412"/>
    </source>
</evidence>
<dbReference type="EC" id="3.1.3.78" evidence="4 11"/>
<dbReference type="Ensembl" id="ENSCJPT00005002653.1">
    <property type="protein sequence ID" value="ENSCJPP00005001584.1"/>
    <property type="gene ID" value="ENSCJPG00005001192.1"/>
</dbReference>
<dbReference type="GO" id="GO:0070070">
    <property type="term" value="P:proton-transporting V-type ATPase complex assembly"/>
    <property type="evidence" value="ECO:0007669"/>
    <property type="project" value="Ensembl"/>
</dbReference>
<evidence type="ECO:0000256" key="5">
    <source>
        <dbReference type="ARBA" id="ARBA00022692"/>
    </source>
</evidence>